<accession>A0A1I1RMH4</accession>
<evidence type="ECO:0000313" key="3">
    <source>
        <dbReference type="Proteomes" id="UP000198611"/>
    </source>
</evidence>
<name>A0A1I1RMH4_9GAMM</name>
<dbReference type="InterPro" id="IPR001387">
    <property type="entry name" value="Cro/C1-type_HTH"/>
</dbReference>
<dbReference type="GO" id="GO:0003677">
    <property type="term" value="F:DNA binding"/>
    <property type="evidence" value="ECO:0007669"/>
    <property type="project" value="InterPro"/>
</dbReference>
<dbReference type="Gene3D" id="1.10.260.40">
    <property type="entry name" value="lambda repressor-like DNA-binding domains"/>
    <property type="match status" value="1"/>
</dbReference>
<evidence type="ECO:0000259" key="1">
    <source>
        <dbReference type="PROSITE" id="PS50943"/>
    </source>
</evidence>
<dbReference type="STRING" id="1123397.SAMN05660831_01504"/>
<dbReference type="Pfam" id="PF01381">
    <property type="entry name" value="HTH_3"/>
    <property type="match status" value="1"/>
</dbReference>
<dbReference type="SUPFAM" id="SSF47413">
    <property type="entry name" value="lambda repressor-like DNA-binding domains"/>
    <property type="match status" value="1"/>
</dbReference>
<evidence type="ECO:0000313" key="2">
    <source>
        <dbReference type="EMBL" id="SFD35352.1"/>
    </source>
</evidence>
<dbReference type="OrthoDB" id="6006530at2"/>
<dbReference type="Proteomes" id="UP000198611">
    <property type="component" value="Unassembled WGS sequence"/>
</dbReference>
<dbReference type="InterPro" id="IPR010982">
    <property type="entry name" value="Lambda_DNA-bd_dom_sf"/>
</dbReference>
<sequence>MSHDSPLPLRLRQARERKGLSQRRLGLNAGLDELSASPRINHYERGRHAPDYSTLSRLAWVLEVPVAFFYAGEDELADWLLLWQEVPQPVRQQTLAELRAHRDEE</sequence>
<dbReference type="PANTHER" id="PTHR43236:SF1">
    <property type="entry name" value="BLL7220 PROTEIN"/>
    <property type="match status" value="1"/>
</dbReference>
<proteinExistence type="predicted"/>
<dbReference type="InterPro" id="IPR052345">
    <property type="entry name" value="Rad_response_metalloprotease"/>
</dbReference>
<dbReference type="RefSeq" id="WP_093428147.1">
    <property type="nucleotide sequence ID" value="NZ_FOMJ01000004.1"/>
</dbReference>
<protein>
    <submittedName>
        <fullName evidence="2">Helix-turn-helix domain-containing protein</fullName>
    </submittedName>
</protein>
<dbReference type="SMART" id="SM00530">
    <property type="entry name" value="HTH_XRE"/>
    <property type="match status" value="1"/>
</dbReference>
<reference evidence="2 3" key="1">
    <citation type="submission" date="2016-10" db="EMBL/GenBank/DDBJ databases">
        <authorList>
            <person name="de Groot N.N."/>
        </authorList>
    </citation>
    <scope>NUCLEOTIDE SEQUENCE [LARGE SCALE GENOMIC DNA]</scope>
    <source>
        <strain evidence="2 3">HL3</strain>
    </source>
</reference>
<dbReference type="AlphaFoldDB" id="A0A1I1RMH4"/>
<dbReference type="PROSITE" id="PS50943">
    <property type="entry name" value="HTH_CROC1"/>
    <property type="match status" value="1"/>
</dbReference>
<dbReference type="EMBL" id="FOMJ01000004">
    <property type="protein sequence ID" value="SFD35352.1"/>
    <property type="molecule type" value="Genomic_DNA"/>
</dbReference>
<keyword evidence="3" id="KW-1185">Reference proteome</keyword>
<dbReference type="CDD" id="cd00093">
    <property type="entry name" value="HTH_XRE"/>
    <property type="match status" value="1"/>
</dbReference>
<gene>
    <name evidence="2" type="ORF">SAMN05660831_01504</name>
</gene>
<dbReference type="PANTHER" id="PTHR43236">
    <property type="entry name" value="ANTITOXIN HIGA1"/>
    <property type="match status" value="1"/>
</dbReference>
<feature type="domain" description="HTH cro/C1-type" evidence="1">
    <location>
        <begin position="11"/>
        <end position="69"/>
    </location>
</feature>
<organism evidence="2 3">
    <name type="scientific">Thiohalospira halophila DSM 15071</name>
    <dbReference type="NCBI Taxonomy" id="1123397"/>
    <lineage>
        <taxon>Bacteria</taxon>
        <taxon>Pseudomonadati</taxon>
        <taxon>Pseudomonadota</taxon>
        <taxon>Gammaproteobacteria</taxon>
        <taxon>Thiohalospirales</taxon>
        <taxon>Thiohalospiraceae</taxon>
        <taxon>Thiohalospira</taxon>
    </lineage>
</organism>